<dbReference type="AlphaFoldDB" id="A0A7R8V2W4"/>
<dbReference type="Gene3D" id="2.40.320.10">
    <property type="entry name" value="Hypothetical Protein Pfu-838710-001"/>
    <property type="match status" value="1"/>
</dbReference>
<accession>A0A7R8V2W4</accession>
<dbReference type="InterPro" id="IPR023577">
    <property type="entry name" value="CYTH_domain"/>
</dbReference>
<evidence type="ECO:0000313" key="2">
    <source>
        <dbReference type="EMBL" id="CAD7090670.1"/>
    </source>
</evidence>
<name>A0A7R8V2W4_HERIL</name>
<dbReference type="PROSITE" id="PS51707">
    <property type="entry name" value="CYTH"/>
    <property type="match status" value="1"/>
</dbReference>
<dbReference type="PANTHER" id="PTHR21028:SF2">
    <property type="entry name" value="CYTH DOMAIN-CONTAINING PROTEIN"/>
    <property type="match status" value="1"/>
</dbReference>
<dbReference type="EMBL" id="LR899013">
    <property type="protein sequence ID" value="CAD7090670.1"/>
    <property type="molecule type" value="Genomic_DNA"/>
</dbReference>
<dbReference type="InterPro" id="IPR033469">
    <property type="entry name" value="CYTH-like_dom_sf"/>
</dbReference>
<dbReference type="SMART" id="SM01118">
    <property type="entry name" value="CYTH"/>
    <property type="match status" value="1"/>
</dbReference>
<proteinExistence type="predicted"/>
<gene>
    <name evidence="2" type="ORF">HERILL_LOCUS13138</name>
</gene>
<protein>
    <recommendedName>
        <fullName evidence="1">CYTH domain-containing protein</fullName>
    </recommendedName>
</protein>
<dbReference type="SUPFAM" id="SSF55154">
    <property type="entry name" value="CYTH-like phosphatases"/>
    <property type="match status" value="1"/>
</dbReference>
<dbReference type="OrthoDB" id="6159137at2759"/>
<organism evidence="2 3">
    <name type="scientific">Hermetia illucens</name>
    <name type="common">Black soldier fly</name>
    <dbReference type="NCBI Taxonomy" id="343691"/>
    <lineage>
        <taxon>Eukaryota</taxon>
        <taxon>Metazoa</taxon>
        <taxon>Ecdysozoa</taxon>
        <taxon>Arthropoda</taxon>
        <taxon>Hexapoda</taxon>
        <taxon>Insecta</taxon>
        <taxon>Pterygota</taxon>
        <taxon>Neoptera</taxon>
        <taxon>Endopterygota</taxon>
        <taxon>Diptera</taxon>
        <taxon>Brachycera</taxon>
        <taxon>Stratiomyomorpha</taxon>
        <taxon>Stratiomyidae</taxon>
        <taxon>Hermetiinae</taxon>
        <taxon>Hermetia</taxon>
    </lineage>
</organism>
<dbReference type="Proteomes" id="UP000594454">
    <property type="component" value="Chromosome 5"/>
</dbReference>
<dbReference type="GO" id="GO:0016462">
    <property type="term" value="F:pyrophosphatase activity"/>
    <property type="evidence" value="ECO:0007669"/>
    <property type="project" value="UniProtKB-ARBA"/>
</dbReference>
<keyword evidence="3" id="KW-1185">Reference proteome</keyword>
<reference evidence="2 3" key="1">
    <citation type="submission" date="2020-11" db="EMBL/GenBank/DDBJ databases">
        <authorList>
            <person name="Wallbank WR R."/>
            <person name="Pardo Diaz C."/>
            <person name="Kozak K."/>
            <person name="Martin S."/>
            <person name="Jiggins C."/>
            <person name="Moest M."/>
            <person name="Warren A I."/>
            <person name="Generalovic N T."/>
            <person name="Byers J.R.P. K."/>
            <person name="Montejo-Kovacevich G."/>
            <person name="Yen C E."/>
        </authorList>
    </citation>
    <scope>NUCLEOTIDE SEQUENCE [LARGE SCALE GENOMIC DNA]</scope>
</reference>
<dbReference type="CDD" id="cd07890">
    <property type="entry name" value="CYTH-like_AC_IV-like"/>
    <property type="match status" value="1"/>
</dbReference>
<evidence type="ECO:0000259" key="1">
    <source>
        <dbReference type="PROSITE" id="PS51707"/>
    </source>
</evidence>
<feature type="domain" description="CYTH" evidence="1">
    <location>
        <begin position="7"/>
        <end position="176"/>
    </location>
</feature>
<dbReference type="Pfam" id="PF01928">
    <property type="entry name" value="CYTH"/>
    <property type="match status" value="1"/>
</dbReference>
<dbReference type="PANTHER" id="PTHR21028">
    <property type="entry name" value="SI:CH211-156B7.4"/>
    <property type="match status" value="1"/>
</dbReference>
<evidence type="ECO:0000313" key="3">
    <source>
        <dbReference type="Proteomes" id="UP000594454"/>
    </source>
</evidence>
<sequence length="178" mass="20456">MSDPESSRNVEIKARLGSDENYKAAVEIARNLTSTDGEVIKQRDVFFNSREGRLKLRYMSDCNMLIYYARDDEAGPKLSNYYTVKVEDASTLEHVLTTSNGTRGIVQKERLLFIHENTRIHLDKVENLGNFLEFEVVLKPGEKVEQGQEFAEKMMKIFKIREEDLLTGAYLDLLVGKQ</sequence>
<dbReference type="InParanoid" id="A0A7R8V2W4"/>
<dbReference type="FunCoup" id="A0A7R8V2W4">
    <property type="interactions" value="1"/>
</dbReference>
<dbReference type="InterPro" id="IPR008173">
    <property type="entry name" value="Adenylyl_cyclase_CyaB"/>
</dbReference>